<comment type="caution">
    <text evidence="1">The sequence shown here is derived from an EMBL/GenBank/DDBJ whole genome shotgun (WGS) entry which is preliminary data.</text>
</comment>
<proteinExistence type="predicted"/>
<reference evidence="1" key="1">
    <citation type="submission" date="2022-12" db="EMBL/GenBank/DDBJ databases">
        <authorList>
            <person name="Petersen C."/>
        </authorList>
    </citation>
    <scope>NUCLEOTIDE SEQUENCE</scope>
    <source>
        <strain evidence="1">IBT 15544</strain>
    </source>
</reference>
<dbReference type="EMBL" id="JAPQKR010000014">
    <property type="protein sequence ID" value="KAJ5198547.1"/>
    <property type="molecule type" value="Genomic_DNA"/>
</dbReference>
<dbReference type="Pfam" id="PF07173">
    <property type="entry name" value="GRDP-like"/>
    <property type="match status" value="1"/>
</dbReference>
<name>A0A9W9MFI6_9EURO</name>
<dbReference type="RefSeq" id="XP_058306975.1">
    <property type="nucleotide sequence ID" value="XM_058454726.1"/>
</dbReference>
<sequence length="558" mass="64347">MDVTAGDKPEEALSYVIAIDEKTDERPPSYKQVNEIALGLPNLNFGETHSDSLPVSPDQCVAHLKFLAVLEDLRWRVSNKNGIFGIYDSEAERFPASTNEALVRIREKRWAVYTARAVERYTKWWFDLLPISRPQVTMRDLENPEYERSIIDCDTRILWTADNVPPLDILMIWHSHMLHPRDFLEDCIRYGKLSAWSTGFPFEAVNNCIDNRMLEYKPSEACQQAFERHIKLRWDNLDDSPSKELACPRCSKPNEVPWTKGGIGHSLKEAFKKNTGIADASFKTRCNNCRFTINHSRLMVAKFRQDVSDLLTANHPMPGSICNIDGIPQGRQNVRNPQYWNNMTFPSRLVQAVGNDMLIFTDPCGNWCKNIDDLRTQMEVTVRDRNALTAAKGKFQSLSPGEREHFRRMMSHYWGNTSYFALDLVGAVIGQGTFIQNMVNIDWLHSPTVMETSRRLTKKYKIFIDIKLENPLKTAVPTMDVGLAWLTHQLQPRKYYKYTTKGVCRGCRQLIDHDYTPRECNISESFEWTSEMYYRATNGGIYSECSCWYCEAKRAPGP</sequence>
<gene>
    <name evidence="1" type="ORF">N7498_007664</name>
</gene>
<organism evidence="1 2">
    <name type="scientific">Penicillium cinerascens</name>
    <dbReference type="NCBI Taxonomy" id="70096"/>
    <lineage>
        <taxon>Eukaryota</taxon>
        <taxon>Fungi</taxon>
        <taxon>Dikarya</taxon>
        <taxon>Ascomycota</taxon>
        <taxon>Pezizomycotina</taxon>
        <taxon>Eurotiomycetes</taxon>
        <taxon>Eurotiomycetidae</taxon>
        <taxon>Eurotiales</taxon>
        <taxon>Aspergillaceae</taxon>
        <taxon>Penicillium</taxon>
    </lineage>
</organism>
<reference evidence="1" key="2">
    <citation type="journal article" date="2023" name="IMA Fungus">
        <title>Comparative genomic study of the Penicillium genus elucidates a diverse pangenome and 15 lateral gene transfer events.</title>
        <authorList>
            <person name="Petersen C."/>
            <person name="Sorensen T."/>
            <person name="Nielsen M.R."/>
            <person name="Sondergaard T.E."/>
            <person name="Sorensen J.L."/>
            <person name="Fitzpatrick D.A."/>
            <person name="Frisvad J.C."/>
            <person name="Nielsen K.L."/>
        </authorList>
    </citation>
    <scope>NUCLEOTIDE SEQUENCE</scope>
    <source>
        <strain evidence="1">IBT 15544</strain>
    </source>
</reference>
<protein>
    <submittedName>
        <fullName evidence="1">Uncharacterized protein</fullName>
    </submittedName>
</protein>
<dbReference type="GeneID" id="83182027"/>
<dbReference type="OrthoDB" id="2684236at2759"/>
<dbReference type="Proteomes" id="UP001150904">
    <property type="component" value="Unassembled WGS sequence"/>
</dbReference>
<evidence type="ECO:0000313" key="2">
    <source>
        <dbReference type="Proteomes" id="UP001150904"/>
    </source>
</evidence>
<keyword evidence="2" id="KW-1185">Reference proteome</keyword>
<dbReference type="PANTHER" id="PTHR34365:SF7">
    <property type="entry name" value="GLYCINE-RICH DOMAIN-CONTAINING PROTEIN 1"/>
    <property type="match status" value="1"/>
</dbReference>
<evidence type="ECO:0000313" key="1">
    <source>
        <dbReference type="EMBL" id="KAJ5198547.1"/>
    </source>
</evidence>
<dbReference type="InterPro" id="IPR009836">
    <property type="entry name" value="GRDP-like"/>
</dbReference>
<accession>A0A9W9MFI6</accession>
<dbReference type="AlphaFoldDB" id="A0A9W9MFI6"/>
<dbReference type="PANTHER" id="PTHR34365">
    <property type="entry name" value="ENOLASE (DUF1399)"/>
    <property type="match status" value="1"/>
</dbReference>